<evidence type="ECO:0000256" key="5">
    <source>
        <dbReference type="SAM" id="MobiDB-lite"/>
    </source>
</evidence>
<dbReference type="RefSeq" id="XP_009038668.1">
    <property type="nucleotide sequence ID" value="XM_009040420.1"/>
</dbReference>
<sequence>MGSQRRLTDGLEDGAYRAAAALRGAADDAADALAHERDRAAAVLAAAADVARSSLPGFGGDSPPFGRDARRRRTLGTELLPADTLLRAEKLAAMVSGSGEAPRMDPRHSADGARLLARTIAREVAYDRAVRREYCNLGIFVVYVVTLLTMITLQRGVASGSGRLQALAARRTWLGLSLGVTADESRVTNELVNVTGVLAHVRRNVETIFGRSTCGNGVCEAPDEHPFWRAAADARHFEGGCTFDCGAIATVEVGVTFFDAHKYRSAAQLVRALAYQDKVRGFTPLQWGAVDERNQLLRTPAAGWNVCSRTDALAGHFEKVCVFDGDVFIDGLPYRTLELDVDDAAHFAAKKTASLYAGDWELVYAFANFSWVHPETGEDVVLAHPALRGELCVGGACELWAACPNAPSCGCQFEDGDYVCYDRDYWKGFDAATMRHDAADAAGRDEFDGAYAAYRGFEAVAAWWDVPRSPLDDGSTARSWRPSRFARNGQHLCQHWSGDCAVHDLLLVPGAGFLGWAADVLEVWVSNATATDGQAALRDGRAHLAYVFELDEGPCAERKVFLCADKRYTFGFRSAGDGARRDTTLLNYELYFEGELRLRGAGPAAVEAGDCGALATDKDGRCVDHNASFCAYGSDVDAPAFCDPAREAYDASLAYARDPYGPKALDRCAPTRTCADYVATYGYELRDCGAANASSPSAAPTAAPTAGGGDAYVASDPIAACDFSDGLCAGWTGDGLDVATGTFFGARGPNRNGAYSKAPGDAFAAVNGAATPNATATLESPEFSLNGSAYVSFLYSAYGDIARTVEAFYLDGGGWTRCFRAEWDQGAPWRTAFAALPATATKVRVALAASAWGNVVALDDVVVGRAFAAAVSANATNATVRCYGDWAIDAATGGAAALDHAAAPPGDVVRCAANETGCFRFEYAWPAASLAVYFGDGDAFELNPPGHPETYKAFAGCLGDLAGALEASEALGGANLLSHGGDGASSCDAPFHFGDAHAGVRGLYSRLGACAACVGDLCNGPDLEADPPWYRNGFSVASVALASSLDLAKDSSSSSLPGGSVARLPLGVRAAVMSAGIQIDEAAVAAVAEVQIQATVPFALYFAALDRLRLEVAGDPNTVPNATAFYGADVERLVPSLACPECAEPSFTRRIPFTVTDEAALTTSNNGGGWNPEGNVMFPHLEDGEFRVRTFAEPAIVQHGLVVQQTRIEMATCPRRVSPSHAMRDPLENRCADYGAGDSDRSPFGNDPTFNVDSFLYRGTNDVHDYYSPEIQGRLRDTGLPYGFFYDGGAGDDRVDDFPVVFDTIINASRAEELLATLIEGAYVDAATGSVTLRLLTYNGETDAYTKLRTVFTREPSGLFSAAHDVSVLRVDYYANTPEHVFRGVVEGLFVVALLALLGRELVEVRAAYAATGSVRAYAADASNAIDLGGYVVQILMIPAWVRANIVCFNLDIELKYDTHDADAVGRISRSLAATADLLDFFTDLDRVELLFGDYDSVCTLAIIALSIQLLKNVQFHPTFGMISRTIRAVAGILWFWLCMLVLMLLLYTFIGTLLLGQTLPGFADIPSTGVTLLAAMSGLYEYDRIDAMGPHFRHITCNYNFISLEAAAMADANAPMQTETDANAPPPRPPTPPPPDPALVAAAAKLLAAFGPPPSAGPPTEAAAAAREAAGAELLAMSLDGDPAREEAPGGAAAVAAAGGADVAGAVVRAEGSAPRGGSPELRRQAMALLANLCDRGEREAVLVSTKCLVAVSGAFCMDGAAEATHDAAAVLCHAAKREVWGPMFDMPLVAERLGWILFELCCAMDGPEVKRTDAEDLLVKKCFELLWRLRFHRGSKIFANCCELVTRKCVLTAAISYIYDPRAQERRDVRHPRDGPVRDARPSGLDCCLRALEGMSIYDATLNNAKGASRLSRAADAARALKATGDLRGNEKISCEIAIHTALQSEDASGFRNNAPKRPRAPPAPPSKRATRSSAAGDDDAAPPAGAPPGAPPADNGVAAMLMDD</sequence>
<dbReference type="GO" id="GO:0016020">
    <property type="term" value="C:membrane"/>
    <property type="evidence" value="ECO:0007669"/>
    <property type="project" value="UniProtKB-SubCell"/>
</dbReference>
<evidence type="ECO:0000256" key="2">
    <source>
        <dbReference type="ARBA" id="ARBA00022692"/>
    </source>
</evidence>
<dbReference type="Proteomes" id="UP000002729">
    <property type="component" value="Unassembled WGS sequence"/>
</dbReference>
<evidence type="ECO:0000256" key="1">
    <source>
        <dbReference type="ARBA" id="ARBA00004141"/>
    </source>
</evidence>
<dbReference type="PANTHER" id="PTHR10877">
    <property type="entry name" value="POLYCYSTIN FAMILY MEMBER"/>
    <property type="match status" value="1"/>
</dbReference>
<feature type="domain" description="Polycystin cation channel PKD1/PKD2" evidence="7">
    <location>
        <begin position="1481"/>
        <end position="1588"/>
    </location>
</feature>
<evidence type="ECO:0000259" key="7">
    <source>
        <dbReference type="Pfam" id="PF08016"/>
    </source>
</evidence>
<evidence type="ECO:0000313" key="9">
    <source>
        <dbReference type="Proteomes" id="UP000002729"/>
    </source>
</evidence>
<dbReference type="KEGG" id="aaf:AURANDRAFT_65475"/>
<accession>F0YE20</accession>
<feature type="region of interest" description="Disordered" evidence="5">
    <location>
        <begin position="1949"/>
        <end position="2007"/>
    </location>
</feature>
<dbReference type="Pfam" id="PF08016">
    <property type="entry name" value="PKD_channel"/>
    <property type="match status" value="1"/>
</dbReference>
<comment type="subcellular location">
    <subcellularLocation>
        <location evidence="1">Membrane</location>
        <topology evidence="1">Multi-pass membrane protein</topology>
    </subcellularLocation>
</comment>
<evidence type="ECO:0000256" key="3">
    <source>
        <dbReference type="ARBA" id="ARBA00022989"/>
    </source>
</evidence>
<dbReference type="InterPro" id="IPR051223">
    <property type="entry name" value="Polycystin"/>
</dbReference>
<feature type="region of interest" description="Disordered" evidence="5">
    <location>
        <begin position="1618"/>
        <end position="1639"/>
    </location>
</feature>
<organism evidence="9">
    <name type="scientific">Aureococcus anophagefferens</name>
    <name type="common">Harmful bloom alga</name>
    <dbReference type="NCBI Taxonomy" id="44056"/>
    <lineage>
        <taxon>Eukaryota</taxon>
        <taxon>Sar</taxon>
        <taxon>Stramenopiles</taxon>
        <taxon>Ochrophyta</taxon>
        <taxon>Pelagophyceae</taxon>
        <taxon>Pelagomonadales</taxon>
        <taxon>Pelagomonadaceae</taxon>
        <taxon>Aureococcus</taxon>
    </lineage>
</organism>
<keyword evidence="3 6" id="KW-1133">Transmembrane helix</keyword>
<gene>
    <name evidence="8" type="ORF">AURANDRAFT_65475</name>
</gene>
<feature type="transmembrane region" description="Helical" evidence="6">
    <location>
        <begin position="134"/>
        <end position="153"/>
    </location>
</feature>
<dbReference type="Gene3D" id="2.60.120.200">
    <property type="match status" value="1"/>
</dbReference>
<evidence type="ECO:0000313" key="8">
    <source>
        <dbReference type="EMBL" id="EGB06482.1"/>
    </source>
</evidence>
<protein>
    <recommendedName>
        <fullName evidence="7">Polycystin cation channel PKD1/PKD2 domain-containing protein</fullName>
    </recommendedName>
</protein>
<keyword evidence="9" id="KW-1185">Reference proteome</keyword>
<evidence type="ECO:0000256" key="4">
    <source>
        <dbReference type="ARBA" id="ARBA00023136"/>
    </source>
</evidence>
<feature type="compositionally biased region" description="Pro residues" evidence="5">
    <location>
        <begin position="1625"/>
        <end position="1638"/>
    </location>
</feature>
<feature type="transmembrane region" description="Helical" evidence="6">
    <location>
        <begin position="1529"/>
        <end position="1551"/>
    </location>
</feature>
<name>F0YE20_AURAN</name>
<dbReference type="GeneID" id="20225351"/>
<dbReference type="InterPro" id="IPR013122">
    <property type="entry name" value="PKD1_2_channel"/>
</dbReference>
<keyword evidence="4 6" id="KW-0472">Membrane</keyword>
<dbReference type="PANTHER" id="PTHR10877:SF183">
    <property type="entry name" value="AT14535P-RELATED"/>
    <property type="match status" value="1"/>
</dbReference>
<dbReference type="InterPro" id="IPR013320">
    <property type="entry name" value="ConA-like_dom_sf"/>
</dbReference>
<dbReference type="InParanoid" id="F0YE20"/>
<dbReference type="EMBL" id="GL833134">
    <property type="protein sequence ID" value="EGB06482.1"/>
    <property type="molecule type" value="Genomic_DNA"/>
</dbReference>
<keyword evidence="2 6" id="KW-0812">Transmembrane</keyword>
<reference evidence="8 9" key="1">
    <citation type="journal article" date="2011" name="Proc. Natl. Acad. Sci. U.S.A.">
        <title>Niche of harmful alga Aureococcus anophagefferens revealed through ecogenomics.</title>
        <authorList>
            <person name="Gobler C.J."/>
            <person name="Berry D.L."/>
            <person name="Dyhrman S.T."/>
            <person name="Wilhelm S.W."/>
            <person name="Salamov A."/>
            <person name="Lobanov A.V."/>
            <person name="Zhang Y."/>
            <person name="Collier J.L."/>
            <person name="Wurch L.L."/>
            <person name="Kustka A.B."/>
            <person name="Dill B.D."/>
            <person name="Shah M."/>
            <person name="VerBerkmoes N.C."/>
            <person name="Kuo A."/>
            <person name="Terry A."/>
            <person name="Pangilinan J."/>
            <person name="Lindquist E.A."/>
            <person name="Lucas S."/>
            <person name="Paulsen I.T."/>
            <person name="Hattenrath-Lehmann T.K."/>
            <person name="Talmage S.C."/>
            <person name="Walker E.A."/>
            <person name="Koch F."/>
            <person name="Burson A.M."/>
            <person name="Marcoval M.A."/>
            <person name="Tang Y.Z."/>
            <person name="Lecleir G.R."/>
            <person name="Coyne K.J."/>
            <person name="Berg G.M."/>
            <person name="Bertrand E.M."/>
            <person name="Saito M.A."/>
            <person name="Gladyshev V.N."/>
            <person name="Grigoriev I.V."/>
        </authorList>
    </citation>
    <scope>NUCLEOTIDE SEQUENCE [LARGE SCALE GENOMIC DNA]</scope>
    <source>
        <strain evidence="9">CCMP 1984</strain>
    </source>
</reference>
<proteinExistence type="predicted"/>
<dbReference type="OrthoDB" id="204476at2759"/>
<dbReference type="SUPFAM" id="SSF49899">
    <property type="entry name" value="Concanavalin A-like lectins/glucanases"/>
    <property type="match status" value="1"/>
</dbReference>
<evidence type="ECO:0000256" key="6">
    <source>
        <dbReference type="SAM" id="Phobius"/>
    </source>
</evidence>
<feature type="compositionally biased region" description="Low complexity" evidence="5">
    <location>
        <begin position="1995"/>
        <end position="2007"/>
    </location>
</feature>